<dbReference type="Proteomes" id="UP000619265">
    <property type="component" value="Unassembled WGS sequence"/>
</dbReference>
<dbReference type="SMART" id="SM00856">
    <property type="entry name" value="PMEI"/>
    <property type="match status" value="1"/>
</dbReference>
<dbReference type="AlphaFoldDB" id="A0A833WSV7"/>
<dbReference type="PANTHER" id="PTHR36710:SF4">
    <property type="entry name" value="PLANT INVERTASE_PECTIN METHYLESTERASE INHIBITOR SUPERFAMILY PROTEIN"/>
    <property type="match status" value="1"/>
</dbReference>
<evidence type="ECO:0000313" key="5">
    <source>
        <dbReference type="EMBL" id="KAF5443109.1"/>
    </source>
</evidence>
<dbReference type="Gramene" id="Jr16_09630_p1">
    <property type="protein sequence ID" value="cds.Jr16_09630_p1"/>
    <property type="gene ID" value="Jr16_09630"/>
</dbReference>
<dbReference type="InterPro" id="IPR052421">
    <property type="entry name" value="PCW_Enzyme_Inhibitor"/>
</dbReference>
<name>A0A833WSV7_JUGRE</name>
<reference evidence="5" key="1">
    <citation type="submission" date="2015-10" db="EMBL/GenBank/DDBJ databases">
        <authorList>
            <person name="Martinez-Garcia P.J."/>
            <person name="Crepeau M.W."/>
            <person name="Puiu D."/>
            <person name="Gonzalez-Ibeas D."/>
            <person name="Whalen J."/>
            <person name="Stevens K."/>
            <person name="Paul R."/>
            <person name="Butterfield T."/>
            <person name="Britton M."/>
            <person name="Reagan R."/>
            <person name="Chakraborty S."/>
            <person name="Walawage S.L."/>
            <person name="Vasquez-Gross H.A."/>
            <person name="Cardeno C."/>
            <person name="Famula R."/>
            <person name="Pratt K."/>
            <person name="Kuruganti S."/>
            <person name="Aradhya M.K."/>
            <person name="Leslie C.A."/>
            <person name="Dandekar A.M."/>
            <person name="Salzberg S.L."/>
            <person name="Wegrzyn J.L."/>
            <person name="Langley C.H."/>
            <person name="Neale D.B."/>
        </authorList>
    </citation>
    <scope>NUCLEOTIDE SEQUENCE</scope>
    <source>
        <tissue evidence="5">Leaves</tissue>
    </source>
</reference>
<comment type="caution">
    <text evidence="5">The sequence shown here is derived from an EMBL/GenBank/DDBJ whole genome shotgun (WGS) entry which is preliminary data.</text>
</comment>
<evidence type="ECO:0000256" key="1">
    <source>
        <dbReference type="ARBA" id="ARBA00022729"/>
    </source>
</evidence>
<dbReference type="EMBL" id="LIHL02000016">
    <property type="protein sequence ID" value="KAF5443109.1"/>
    <property type="molecule type" value="Genomic_DNA"/>
</dbReference>
<comment type="similarity">
    <text evidence="3">Belongs to the PMEI family.</text>
</comment>
<evidence type="ECO:0000259" key="4">
    <source>
        <dbReference type="SMART" id="SM00856"/>
    </source>
</evidence>
<proteinExistence type="inferred from homology"/>
<evidence type="ECO:0000313" key="6">
    <source>
        <dbReference type="Proteomes" id="UP000619265"/>
    </source>
</evidence>
<feature type="domain" description="Pectinesterase inhibitor" evidence="4">
    <location>
        <begin position="60"/>
        <end position="191"/>
    </location>
</feature>
<accession>A0A833WSV7</accession>
<dbReference type="CDD" id="cd15800">
    <property type="entry name" value="PMEI-like_2"/>
    <property type="match status" value="1"/>
</dbReference>
<sequence length="196" mass="21014">IYLPTPAAEIFLLQIRRDPKTFLGNWSQKQATSMAIKHFASLSLVILALATTLLAGQAEARGGLGGNLCRRADYPVICRSAVKRLSNPYAAMSSAIRQLIDETNKAKRLAAKLGSSGAGDVCRESYSDAIGNLQTCSVNLRRHDKSGLRINLSAALSAFGDCDDALSDYGRSPLSKTNQALNKMASNGLYLATLIH</sequence>
<dbReference type="Gene3D" id="1.20.140.40">
    <property type="entry name" value="Invertase/pectin methylesterase inhibitor family protein"/>
    <property type="match status" value="1"/>
</dbReference>
<organism evidence="5 6">
    <name type="scientific">Juglans regia</name>
    <name type="common">English walnut</name>
    <dbReference type="NCBI Taxonomy" id="51240"/>
    <lineage>
        <taxon>Eukaryota</taxon>
        <taxon>Viridiplantae</taxon>
        <taxon>Streptophyta</taxon>
        <taxon>Embryophyta</taxon>
        <taxon>Tracheophyta</taxon>
        <taxon>Spermatophyta</taxon>
        <taxon>Magnoliopsida</taxon>
        <taxon>eudicotyledons</taxon>
        <taxon>Gunneridae</taxon>
        <taxon>Pentapetalae</taxon>
        <taxon>rosids</taxon>
        <taxon>fabids</taxon>
        <taxon>Fagales</taxon>
        <taxon>Juglandaceae</taxon>
        <taxon>Juglans</taxon>
    </lineage>
</organism>
<gene>
    <name evidence="5" type="ORF">F2P56_035697</name>
</gene>
<dbReference type="InterPro" id="IPR006501">
    <property type="entry name" value="Pectinesterase_inhib_dom"/>
</dbReference>
<dbReference type="InterPro" id="IPR035513">
    <property type="entry name" value="Invertase/methylesterase_inhib"/>
</dbReference>
<evidence type="ECO:0000256" key="2">
    <source>
        <dbReference type="ARBA" id="ARBA00023157"/>
    </source>
</evidence>
<dbReference type="PANTHER" id="PTHR36710">
    <property type="entry name" value="PECTINESTERASE INHIBITOR-LIKE"/>
    <property type="match status" value="1"/>
</dbReference>
<dbReference type="GO" id="GO:0004857">
    <property type="term" value="F:enzyme inhibitor activity"/>
    <property type="evidence" value="ECO:0007669"/>
    <property type="project" value="InterPro"/>
</dbReference>
<dbReference type="Pfam" id="PF04043">
    <property type="entry name" value="PMEI"/>
    <property type="match status" value="1"/>
</dbReference>
<dbReference type="NCBIfam" id="TIGR01614">
    <property type="entry name" value="PME_inhib"/>
    <property type="match status" value="1"/>
</dbReference>
<reference evidence="5" key="2">
    <citation type="submission" date="2020-03" db="EMBL/GenBank/DDBJ databases">
        <title>Walnut 2.0.</title>
        <authorList>
            <person name="Marrano A."/>
            <person name="Britton M."/>
            <person name="Zimin A.V."/>
            <person name="Zaini P.A."/>
            <person name="Workman R."/>
            <person name="Puiu D."/>
            <person name="Bianco L."/>
            <person name="Allen B.J."/>
            <person name="Troggio M."/>
            <person name="Leslie C.A."/>
            <person name="Timp W."/>
            <person name="Dendekar A."/>
            <person name="Salzberg S.L."/>
            <person name="Neale D.B."/>
        </authorList>
    </citation>
    <scope>NUCLEOTIDE SEQUENCE</scope>
    <source>
        <tissue evidence="5">Leaves</tissue>
    </source>
</reference>
<dbReference type="SUPFAM" id="SSF101148">
    <property type="entry name" value="Plant invertase/pectin methylesterase inhibitor"/>
    <property type="match status" value="1"/>
</dbReference>
<evidence type="ECO:0000256" key="3">
    <source>
        <dbReference type="ARBA" id="ARBA00038471"/>
    </source>
</evidence>
<keyword evidence="2" id="KW-1015">Disulfide bond</keyword>
<feature type="non-terminal residue" evidence="5">
    <location>
        <position position="1"/>
    </location>
</feature>
<protein>
    <recommendedName>
        <fullName evidence="4">Pectinesterase inhibitor domain-containing protein</fullName>
    </recommendedName>
</protein>
<keyword evidence="1" id="KW-0732">Signal</keyword>